<gene>
    <name evidence="1" type="ORF">CR513_08526</name>
</gene>
<protein>
    <recommendedName>
        <fullName evidence="3">Copia protein</fullName>
    </recommendedName>
</protein>
<proteinExistence type="predicted"/>
<evidence type="ECO:0000313" key="1">
    <source>
        <dbReference type="EMBL" id="RDY07380.1"/>
    </source>
</evidence>
<comment type="caution">
    <text evidence="1">The sequence shown here is derived from an EMBL/GenBank/DDBJ whole genome shotgun (WGS) entry which is preliminary data.</text>
</comment>
<accession>A0A371HX61</accession>
<keyword evidence="2" id="KW-1185">Reference proteome</keyword>
<organism evidence="1 2">
    <name type="scientific">Mucuna pruriens</name>
    <name type="common">Velvet bean</name>
    <name type="synonym">Dolichos pruriens</name>
    <dbReference type="NCBI Taxonomy" id="157652"/>
    <lineage>
        <taxon>Eukaryota</taxon>
        <taxon>Viridiplantae</taxon>
        <taxon>Streptophyta</taxon>
        <taxon>Embryophyta</taxon>
        <taxon>Tracheophyta</taxon>
        <taxon>Spermatophyta</taxon>
        <taxon>Magnoliopsida</taxon>
        <taxon>eudicotyledons</taxon>
        <taxon>Gunneridae</taxon>
        <taxon>Pentapetalae</taxon>
        <taxon>rosids</taxon>
        <taxon>fabids</taxon>
        <taxon>Fabales</taxon>
        <taxon>Fabaceae</taxon>
        <taxon>Papilionoideae</taxon>
        <taxon>50 kb inversion clade</taxon>
        <taxon>NPAAA clade</taxon>
        <taxon>indigoferoid/millettioid clade</taxon>
        <taxon>Phaseoleae</taxon>
        <taxon>Mucuna</taxon>
    </lineage>
</organism>
<evidence type="ECO:0008006" key="3">
    <source>
        <dbReference type="Google" id="ProtNLM"/>
    </source>
</evidence>
<reference evidence="1" key="1">
    <citation type="submission" date="2018-05" db="EMBL/GenBank/DDBJ databases">
        <title>Draft genome of Mucuna pruriens seed.</title>
        <authorList>
            <person name="Nnadi N.E."/>
            <person name="Vos R."/>
            <person name="Hasami M.H."/>
            <person name="Devisetty U.K."/>
            <person name="Aguiy J.C."/>
        </authorList>
    </citation>
    <scope>NUCLEOTIDE SEQUENCE [LARGE SCALE GENOMIC DNA]</scope>
    <source>
        <strain evidence="1">JCA_2017</strain>
    </source>
</reference>
<feature type="non-terminal residue" evidence="1">
    <location>
        <position position="1"/>
    </location>
</feature>
<dbReference type="Proteomes" id="UP000257109">
    <property type="component" value="Unassembled WGS sequence"/>
</dbReference>
<evidence type="ECO:0000313" key="2">
    <source>
        <dbReference type="Proteomes" id="UP000257109"/>
    </source>
</evidence>
<sequence length="62" mass="7173">MTATICKLKWIKNLLASLCISRTNPMQLHYDSQSTLHIAANPQVRHLHSSWTNLRESNEEKL</sequence>
<name>A0A371HX61_MUCPR</name>
<dbReference type="EMBL" id="QJKJ01001481">
    <property type="protein sequence ID" value="RDY07380.1"/>
    <property type="molecule type" value="Genomic_DNA"/>
</dbReference>
<dbReference type="AlphaFoldDB" id="A0A371HX61"/>